<name>A0ABT8E7H3_9BACL</name>
<sequence>MMGRKRYVSLLLALAFFLSVLTGSVLSRDSVHATRVESINNSKGIGTENRNWVIAAETPPTSTERYPVTVTEDVTITMRDGVRLKGRLFVPDLPDGPSACVLYPNGYGHGSPYAAENAVPRDLAERGYASLHVSMRGTAPSEGTGNLYNKYGEDGYDLVEWMANQSWCDGNVGTIGSSLRGINQWLIAKELPPSLKAISPIVACGDCYNYLWYPGGMQPGPGRIARGVPEYSSAIEHRNFDDWWRERSTLKEDLEAIADRGIAALISGGWNDYISPGNVQAFKDFSAAGGKAKLIMGPGAHGSVQGLLPYNFLDYQVLWFDHYLKGIDNGIDREDGVLIYVQGPNQYRYEKAWPIPDTKMARLYLSKEKSGTINSLNDGSLSIKRTNRQKLSTSYSYSPSSGPFLPTMLSTSAGRLKIDQKPYEEQTVTWTTGFLPVPIEVTGTLSLTFWAEANAVDSDFVVQVTDVALNGMSTQVSAGYLNASRAKSRTISTPLTPGKVEKYNIKILPTSYVFEAGHRLRLSIAGGTKALPEQTGPQGPGLNPVPASVKIYQDDLHPSSLDLPVIGASYMSKQ</sequence>
<evidence type="ECO:0000313" key="3">
    <source>
        <dbReference type="EMBL" id="MDN4073866.1"/>
    </source>
</evidence>
<keyword evidence="1 3" id="KW-0378">Hydrolase</keyword>
<dbReference type="Gene3D" id="2.60.120.260">
    <property type="entry name" value="Galactose-binding domain-like"/>
    <property type="match status" value="1"/>
</dbReference>
<organism evidence="3 4">
    <name type="scientific">Fictibacillus terranigra</name>
    <dbReference type="NCBI Taxonomy" id="3058424"/>
    <lineage>
        <taxon>Bacteria</taxon>
        <taxon>Bacillati</taxon>
        <taxon>Bacillota</taxon>
        <taxon>Bacilli</taxon>
        <taxon>Bacillales</taxon>
        <taxon>Fictibacillaceae</taxon>
        <taxon>Fictibacillus</taxon>
    </lineage>
</organism>
<gene>
    <name evidence="3" type="ORF">QYF49_12710</name>
</gene>
<dbReference type="InterPro" id="IPR008979">
    <property type="entry name" value="Galactose-bd-like_sf"/>
</dbReference>
<dbReference type="InterPro" id="IPR029058">
    <property type="entry name" value="AB_hydrolase_fold"/>
</dbReference>
<dbReference type="EMBL" id="JAUHLN010000002">
    <property type="protein sequence ID" value="MDN4073866.1"/>
    <property type="molecule type" value="Genomic_DNA"/>
</dbReference>
<evidence type="ECO:0000256" key="1">
    <source>
        <dbReference type="ARBA" id="ARBA00022801"/>
    </source>
</evidence>
<protein>
    <submittedName>
        <fullName evidence="3">CocE/NonD family hydrolase</fullName>
    </submittedName>
</protein>
<dbReference type="InterPro" id="IPR013736">
    <property type="entry name" value="Xaa-Pro_dipept_C"/>
</dbReference>
<comment type="caution">
    <text evidence="3">The sequence shown here is derived from an EMBL/GenBank/DDBJ whole genome shotgun (WGS) entry which is preliminary data.</text>
</comment>
<feature type="domain" description="Xaa-Pro dipeptidyl-peptidase C-terminal" evidence="2">
    <location>
        <begin position="317"/>
        <end position="562"/>
    </location>
</feature>
<reference evidence="3" key="1">
    <citation type="submission" date="2023-06" db="EMBL/GenBank/DDBJ databases">
        <title>Draft Genome Sequences of Representative Paenibacillus Polymyxa, Bacillus cereus, Fictibacillus sp., and Brevibacillus agri Strains Isolated from Amazonian Dark Earth.</title>
        <authorList>
            <person name="Pellegrinetti T.A."/>
            <person name="Cunha I.C.M."/>
            <person name="Chaves M.G."/>
            <person name="Freitas A.S."/>
            <person name="Silva A.V.R."/>
            <person name="Tsai S.M."/>
            <person name="Mendes L.W."/>
        </authorList>
    </citation>
    <scope>NUCLEOTIDE SEQUENCE</scope>
    <source>
        <strain evidence="3">CENA-BCM004</strain>
    </source>
</reference>
<dbReference type="NCBIfam" id="TIGR00976">
    <property type="entry name" value="CocE_NonD"/>
    <property type="match status" value="2"/>
</dbReference>
<dbReference type="Proteomes" id="UP001168694">
    <property type="component" value="Unassembled WGS sequence"/>
</dbReference>
<evidence type="ECO:0000313" key="4">
    <source>
        <dbReference type="Proteomes" id="UP001168694"/>
    </source>
</evidence>
<evidence type="ECO:0000259" key="2">
    <source>
        <dbReference type="SMART" id="SM00939"/>
    </source>
</evidence>
<dbReference type="SMART" id="SM00939">
    <property type="entry name" value="PepX_C"/>
    <property type="match status" value="1"/>
</dbReference>
<dbReference type="RefSeq" id="WP_290399958.1">
    <property type="nucleotide sequence ID" value="NZ_JAUHLN010000002.1"/>
</dbReference>
<dbReference type="PANTHER" id="PTHR43056">
    <property type="entry name" value="PEPTIDASE S9 PROLYL OLIGOPEPTIDASE"/>
    <property type="match status" value="1"/>
</dbReference>
<keyword evidence="4" id="KW-1185">Reference proteome</keyword>
<proteinExistence type="predicted"/>
<dbReference type="InterPro" id="IPR000383">
    <property type="entry name" value="Xaa-Pro-like_dom"/>
</dbReference>
<dbReference type="Gene3D" id="3.40.50.1820">
    <property type="entry name" value="alpha/beta hydrolase"/>
    <property type="match status" value="1"/>
</dbReference>
<accession>A0ABT8E7H3</accession>
<dbReference type="GO" id="GO:0016787">
    <property type="term" value="F:hydrolase activity"/>
    <property type="evidence" value="ECO:0007669"/>
    <property type="project" value="UniProtKB-KW"/>
</dbReference>
<dbReference type="Pfam" id="PF08530">
    <property type="entry name" value="PepX_C"/>
    <property type="match status" value="1"/>
</dbReference>
<dbReference type="InterPro" id="IPR005674">
    <property type="entry name" value="CocE/Ser_esterase"/>
</dbReference>
<dbReference type="SUPFAM" id="SSF49785">
    <property type="entry name" value="Galactose-binding domain-like"/>
    <property type="match status" value="1"/>
</dbReference>
<dbReference type="InterPro" id="IPR050585">
    <property type="entry name" value="Xaa-Pro_dipeptidyl-ppase/CocE"/>
</dbReference>
<dbReference type="PANTHER" id="PTHR43056:SF10">
    <property type="entry name" value="COCE_NOND FAMILY, PUTATIVE (AFU_ORTHOLOGUE AFUA_7G00600)-RELATED"/>
    <property type="match status" value="1"/>
</dbReference>
<dbReference type="SUPFAM" id="SSF53474">
    <property type="entry name" value="alpha/beta-Hydrolases"/>
    <property type="match status" value="1"/>
</dbReference>
<dbReference type="Pfam" id="PF02129">
    <property type="entry name" value="Peptidase_S15"/>
    <property type="match status" value="2"/>
</dbReference>